<organism evidence="1 2">
    <name type="scientific">Spirosoma terrae</name>
    <dbReference type="NCBI Taxonomy" id="1968276"/>
    <lineage>
        <taxon>Bacteria</taxon>
        <taxon>Pseudomonadati</taxon>
        <taxon>Bacteroidota</taxon>
        <taxon>Cytophagia</taxon>
        <taxon>Cytophagales</taxon>
        <taxon>Cytophagaceae</taxon>
        <taxon>Spirosoma</taxon>
    </lineage>
</organism>
<accession>A0A6L9L8V0</accession>
<reference evidence="1 2" key="1">
    <citation type="submission" date="2020-02" db="EMBL/GenBank/DDBJ databases">
        <title>Draft genome sequence of two Spirosoma agri KCTC 52727 and Spirosoma terrae KCTC 52035.</title>
        <authorList>
            <person name="Rojas J."/>
            <person name="Ambika Manirajan B."/>
            <person name="Suarez C."/>
            <person name="Ratering S."/>
            <person name="Schnell S."/>
        </authorList>
    </citation>
    <scope>NUCLEOTIDE SEQUENCE [LARGE SCALE GENOMIC DNA]</scope>
    <source>
        <strain evidence="1 2">KCTC 52035</strain>
    </source>
</reference>
<dbReference type="RefSeq" id="WP_163948490.1">
    <property type="nucleotide sequence ID" value="NZ_JAAFZH010000004.1"/>
</dbReference>
<comment type="caution">
    <text evidence="1">The sequence shown here is derived from an EMBL/GenBank/DDBJ whole genome shotgun (WGS) entry which is preliminary data.</text>
</comment>
<keyword evidence="2" id="KW-1185">Reference proteome</keyword>
<proteinExistence type="predicted"/>
<gene>
    <name evidence="1" type="ORF">GK108_12985</name>
</gene>
<name>A0A6L9L8V0_9BACT</name>
<dbReference type="EMBL" id="JAAFZH010000004">
    <property type="protein sequence ID" value="NDU95792.1"/>
    <property type="molecule type" value="Genomic_DNA"/>
</dbReference>
<protein>
    <submittedName>
        <fullName evidence="1">Uncharacterized protein</fullName>
    </submittedName>
</protein>
<evidence type="ECO:0000313" key="2">
    <source>
        <dbReference type="Proteomes" id="UP000474175"/>
    </source>
</evidence>
<sequence length="109" mass="12221">MLKSSPIYDRLYPQFEAGTGDLEELHESARLVTNKVLDTLGIKPEERQMEVTLPNPGGEKPVDLLITENGMGVCSSTTDPEFYVWSEIDPSLILELIRVLETGYITHNN</sequence>
<dbReference type="Proteomes" id="UP000474175">
    <property type="component" value="Unassembled WGS sequence"/>
</dbReference>
<evidence type="ECO:0000313" key="1">
    <source>
        <dbReference type="EMBL" id="NDU95792.1"/>
    </source>
</evidence>
<dbReference type="AlphaFoldDB" id="A0A6L9L8V0"/>